<accession>A0A4R3L0I5</accession>
<dbReference type="EMBL" id="SMAD01000001">
    <property type="protein sequence ID" value="TCS89952.1"/>
    <property type="molecule type" value="Genomic_DNA"/>
</dbReference>
<dbReference type="GO" id="GO:0009279">
    <property type="term" value="C:cell outer membrane"/>
    <property type="evidence" value="ECO:0007669"/>
    <property type="project" value="UniProtKB-SubCell"/>
</dbReference>
<comment type="caution">
    <text evidence="5">The sequence shown here is derived from an EMBL/GenBank/DDBJ whole genome shotgun (WGS) entry which is preliminary data.</text>
</comment>
<evidence type="ECO:0000256" key="3">
    <source>
        <dbReference type="SAM" id="SignalP"/>
    </source>
</evidence>
<keyword evidence="5" id="KW-0675">Receptor</keyword>
<evidence type="ECO:0000313" key="6">
    <source>
        <dbReference type="Proteomes" id="UP000295807"/>
    </source>
</evidence>
<feature type="domain" description="TonB-dependent receptor plug" evidence="4">
    <location>
        <begin position="706"/>
        <end position="799"/>
    </location>
</feature>
<dbReference type="Proteomes" id="UP000295807">
    <property type="component" value="Unassembled WGS sequence"/>
</dbReference>
<evidence type="ECO:0000256" key="2">
    <source>
        <dbReference type="PROSITE-ProRule" id="PRU01360"/>
    </source>
</evidence>
<dbReference type="GO" id="GO:0015344">
    <property type="term" value="F:siderophore uptake transmembrane transporter activity"/>
    <property type="evidence" value="ECO:0007669"/>
    <property type="project" value="TreeGrafter"/>
</dbReference>
<organism evidence="5 6">
    <name type="scientific">Anseongella ginsenosidimutans</name>
    <dbReference type="NCBI Taxonomy" id="496056"/>
    <lineage>
        <taxon>Bacteria</taxon>
        <taxon>Pseudomonadati</taxon>
        <taxon>Bacteroidota</taxon>
        <taxon>Sphingobacteriia</taxon>
        <taxon>Sphingobacteriales</taxon>
        <taxon>Sphingobacteriaceae</taxon>
        <taxon>Anseongella</taxon>
    </lineage>
</organism>
<comment type="similarity">
    <text evidence="2">Belongs to the TonB-dependent receptor family.</text>
</comment>
<keyword evidence="2" id="KW-1134">Transmembrane beta strand</keyword>
<keyword evidence="2" id="KW-0998">Cell outer membrane</keyword>
<dbReference type="GO" id="GO:0044718">
    <property type="term" value="P:siderophore transmembrane transport"/>
    <property type="evidence" value="ECO:0007669"/>
    <property type="project" value="TreeGrafter"/>
</dbReference>
<feature type="signal peptide" evidence="3">
    <location>
        <begin position="1"/>
        <end position="19"/>
    </location>
</feature>
<name>A0A4R3L0I5_9SPHI</name>
<evidence type="ECO:0000313" key="5">
    <source>
        <dbReference type="EMBL" id="TCS89952.1"/>
    </source>
</evidence>
<dbReference type="AlphaFoldDB" id="A0A4R3L0I5"/>
<comment type="subcellular location">
    <subcellularLocation>
        <location evidence="2">Cell outer membrane</location>
        <topology evidence="2">Multi-pass membrane protein</topology>
    </subcellularLocation>
</comment>
<dbReference type="Pfam" id="PF07715">
    <property type="entry name" value="Plug"/>
    <property type="match status" value="1"/>
</dbReference>
<evidence type="ECO:0000259" key="4">
    <source>
        <dbReference type="Pfam" id="PF07715"/>
    </source>
</evidence>
<keyword evidence="6" id="KW-1185">Reference proteome</keyword>
<dbReference type="InterPro" id="IPR037066">
    <property type="entry name" value="Plug_dom_sf"/>
</dbReference>
<proteinExistence type="inferred from homology"/>
<keyword evidence="1 3" id="KW-0732">Signal</keyword>
<dbReference type="Gene3D" id="2.170.130.10">
    <property type="entry name" value="TonB-dependent receptor, plug domain"/>
    <property type="match status" value="1"/>
</dbReference>
<keyword evidence="2" id="KW-0813">Transport</keyword>
<dbReference type="SUPFAM" id="SSF56935">
    <property type="entry name" value="Porins"/>
    <property type="match status" value="1"/>
</dbReference>
<dbReference type="PROSITE" id="PS52016">
    <property type="entry name" value="TONB_DEPENDENT_REC_3"/>
    <property type="match status" value="1"/>
</dbReference>
<feature type="chain" id="PRO_5020956813" evidence="3">
    <location>
        <begin position="20"/>
        <end position="906"/>
    </location>
</feature>
<evidence type="ECO:0000256" key="1">
    <source>
        <dbReference type="ARBA" id="ARBA00022729"/>
    </source>
</evidence>
<protein>
    <submittedName>
        <fullName evidence="5">TonB-dependent SusC/RagA subfamily outer membrane receptor</fullName>
    </submittedName>
</protein>
<gene>
    <name evidence="5" type="ORF">EDD80_101149</name>
</gene>
<dbReference type="PANTHER" id="PTHR30069">
    <property type="entry name" value="TONB-DEPENDENT OUTER MEMBRANE RECEPTOR"/>
    <property type="match status" value="1"/>
</dbReference>
<dbReference type="InterPro" id="IPR039426">
    <property type="entry name" value="TonB-dep_rcpt-like"/>
</dbReference>
<dbReference type="PANTHER" id="PTHR30069:SF29">
    <property type="entry name" value="HEMOGLOBIN AND HEMOGLOBIN-HAPTOGLOBIN-BINDING PROTEIN 1-RELATED"/>
    <property type="match status" value="1"/>
</dbReference>
<reference evidence="5 6" key="1">
    <citation type="submission" date="2019-03" db="EMBL/GenBank/DDBJ databases">
        <title>Genomic Encyclopedia of Type Strains, Phase IV (KMG-IV): sequencing the most valuable type-strain genomes for metagenomic binning, comparative biology and taxonomic classification.</title>
        <authorList>
            <person name="Goeker M."/>
        </authorList>
    </citation>
    <scope>NUCLEOTIDE SEQUENCE [LARGE SCALE GENOMIC DNA]</scope>
    <source>
        <strain evidence="5 6">DSM 21100</strain>
    </source>
</reference>
<sequence>MLIYNAFILFIAAASTASAQVSDSSGTLPEKAITGTPLEKAVKVLEQQLSQRPQEKVYLHFDKPYYAAGDDIWFRAYLVNAATHVPSDLSRIIYVELIGPADTIVQRLALKKDQGNFNGSFQLSDALPGGHYRVRAYTSWMRNFGEEFFFRKNIMIGNSLLSNLQARIEYEVDRDSSPPEITALIRFLDGNGKPAAGREVSYEHVLIGKPKSLKTATTNEQGIIRISVPYNESSLYPNKYIRTSINFDGLPFVKDFFLPSFKVDTDLRFFPEGGELIAGVPNIVAFKAIDASGLGVGVKGVIRDEEGKKITEFESVHRGMGKFVLTPLPGQDYTAGISLPGGGTREYPLPEVQEEGYLLTIRPADSVIRVSIAASSARLRNRPVFLLGESRGQPYYAAQAVLEKSLYQASVPIADFPGGIARFTLFDMAGIPVAERLVFIPPRDQLDISIRPDQAVYGAREKVQLQVQVKDASGKPVKGEFSISITDASVVDSNTVPGILAGLLLNGDLKGYIEDPAWYFNPASGERQAALDLLMLTQGWRRFEWKNILDGRLQEIAYPLELGFETLGRVYSDSGDPLPHARVIMLAGDRKEGFAAEDTADAAGRFRFSGYEFPDSTRVLIQARNEKGRRFGEIEIQEDWPRVHFQRERFPPNIRDSMDAYLALSKEAFTIEREKLGLTSILLDPVEVVAQEKAPNSTGLHSYADNIITAEDITRMGSPSSIYDILRGRVPGLQVIGNRIVIRGINTFYGNTDPLVVVDGVRSMDAGILGMINPYDVASIEILKGPNAAIYGMGAANGVIVINTKRGEYEPRGAYERRGVISFFPQGYHVAREFYVPKYNVPKNLRDKTPDLRSTIYWNGDVRTGSDGSASLSFYAADRPAPYMVIMEGISADGKPGQVKTFLKRE</sequence>
<keyword evidence="2" id="KW-0812">Transmembrane</keyword>
<dbReference type="InterPro" id="IPR012910">
    <property type="entry name" value="Plug_dom"/>
</dbReference>
<keyword evidence="2" id="KW-0472">Membrane</keyword>
<dbReference type="Gene3D" id="2.60.40.1930">
    <property type="match status" value="1"/>
</dbReference>